<dbReference type="GO" id="GO:0006897">
    <property type="term" value="P:endocytosis"/>
    <property type="evidence" value="ECO:0007669"/>
    <property type="project" value="TreeGrafter"/>
</dbReference>
<sequence>MEFEVSYELENAEQFWDELDDIVATPCDSEQQIDDSLRSWLRFSTSYKDEYLQSEYDIARCSLKLTQSVLFTANTDYVRRQFIYCLLQEDDAPTLHLITTFLIFDGRANDPTFEMMKDEGAFPRLVELIQSRSDDDTGLHRLLIELLYEMSRIQQLGWEDLMTVDDAFVLYLFRIIEGVSNDIDDPYHYPVIRVLLVLNEQYMVALTPNSPRSRPMTNRVIKILSSYGTSYKTFGENLILLLNRESETSLQLLILKLLYLLFTTPSTQEYFYTNDLHVLVDVMIRNLLDLPDESFALRHTYLRVLHPLLAHTQLRHPPHYKRHELQRLFHGLGGTEDQIHFAPIDATTIRLVGRCIQIPWLKPSDTSPIMHKSNPSSTIDTPIDPSPTFANPENTHTPSLITSPVSTTLPTTTTAVEESTNSPDKPPNSTPSPPNSSSSPSSSSHAVAARLLGMHLASPEAQDSQLSVAEVATQMEKPGVKTPSKGNNNTTAASTPTGIAIIEVGKGGSGGGVGGGDRGGSGGGGGHEGRRESRGLSAGGKGRTANREKPLPPIPGREGRGAARTEARNGARKAGGEGLTVQGVEEGAGRERSPFSASEDEAEED</sequence>
<evidence type="ECO:0000259" key="2">
    <source>
        <dbReference type="Pfam" id="PF09431"/>
    </source>
</evidence>
<dbReference type="SUPFAM" id="SSF48371">
    <property type="entry name" value="ARM repeat"/>
    <property type="match status" value="1"/>
</dbReference>
<dbReference type="EMBL" id="ML991772">
    <property type="protein sequence ID" value="KAF2239472.1"/>
    <property type="molecule type" value="Genomic_DNA"/>
</dbReference>
<reference evidence="3" key="1">
    <citation type="journal article" date="2020" name="Stud. Mycol.">
        <title>101 Dothideomycetes genomes: a test case for predicting lifestyles and emergence of pathogens.</title>
        <authorList>
            <person name="Haridas S."/>
            <person name="Albert R."/>
            <person name="Binder M."/>
            <person name="Bloem J."/>
            <person name="Labutti K."/>
            <person name="Salamov A."/>
            <person name="Andreopoulos B."/>
            <person name="Baker S."/>
            <person name="Barry K."/>
            <person name="Bills G."/>
            <person name="Bluhm B."/>
            <person name="Cannon C."/>
            <person name="Castanera R."/>
            <person name="Culley D."/>
            <person name="Daum C."/>
            <person name="Ezra D."/>
            <person name="Gonzalez J."/>
            <person name="Henrissat B."/>
            <person name="Kuo A."/>
            <person name="Liang C."/>
            <person name="Lipzen A."/>
            <person name="Lutzoni F."/>
            <person name="Magnuson J."/>
            <person name="Mondo S."/>
            <person name="Nolan M."/>
            <person name="Ohm R."/>
            <person name="Pangilinan J."/>
            <person name="Park H.-J."/>
            <person name="Ramirez L."/>
            <person name="Alfaro M."/>
            <person name="Sun H."/>
            <person name="Tritt A."/>
            <person name="Yoshinaga Y."/>
            <person name="Zwiers L.-H."/>
            <person name="Turgeon B."/>
            <person name="Goodwin S."/>
            <person name="Spatafora J."/>
            <person name="Crous P."/>
            <person name="Grigoriev I."/>
        </authorList>
    </citation>
    <scope>NUCLEOTIDE SEQUENCE</scope>
    <source>
        <strain evidence="3">Tuck. ex Michener</strain>
    </source>
</reference>
<dbReference type="InterPro" id="IPR018556">
    <property type="entry name" value="SPIN90/Ldb17_LRD"/>
</dbReference>
<feature type="compositionally biased region" description="Basic and acidic residues" evidence="1">
    <location>
        <begin position="557"/>
        <end position="569"/>
    </location>
</feature>
<dbReference type="GO" id="GO:0030479">
    <property type="term" value="C:actin cortical patch"/>
    <property type="evidence" value="ECO:0007669"/>
    <property type="project" value="TreeGrafter"/>
</dbReference>
<feature type="domain" description="SPIN90/Ldb17 leucine-rich" evidence="2">
    <location>
        <begin position="184"/>
        <end position="324"/>
    </location>
</feature>
<dbReference type="Pfam" id="PF09431">
    <property type="entry name" value="SPIN90_LRD"/>
    <property type="match status" value="1"/>
</dbReference>
<feature type="region of interest" description="Disordered" evidence="1">
    <location>
        <begin position="503"/>
        <end position="605"/>
    </location>
</feature>
<dbReference type="PANTHER" id="PTHR13357:SF1">
    <property type="entry name" value="NCK-INTERACTING PROTEIN WITH SH3 DOMAIN"/>
    <property type="match status" value="1"/>
</dbReference>
<dbReference type="AlphaFoldDB" id="A0A6A6HNM6"/>
<proteinExistence type="predicted"/>
<dbReference type="InterPro" id="IPR016024">
    <property type="entry name" value="ARM-type_fold"/>
</dbReference>
<dbReference type="PANTHER" id="PTHR13357">
    <property type="entry name" value="SH3 ADAPTER PROTEIN SPIN90 NCK INTERACTING PROTEIN WITH SH3 DOMAIN"/>
    <property type="match status" value="1"/>
</dbReference>
<feature type="compositionally biased region" description="Gly residues" evidence="1">
    <location>
        <begin position="505"/>
        <end position="526"/>
    </location>
</feature>
<feature type="compositionally biased region" description="Low complexity" evidence="1">
    <location>
        <begin position="435"/>
        <end position="444"/>
    </location>
</feature>
<feature type="compositionally biased region" description="Low complexity" evidence="1">
    <location>
        <begin position="397"/>
        <end position="423"/>
    </location>
</feature>
<evidence type="ECO:0000313" key="4">
    <source>
        <dbReference type="Proteomes" id="UP000800092"/>
    </source>
</evidence>
<dbReference type="InterPro" id="IPR030125">
    <property type="entry name" value="SPIN90/Ldb17"/>
</dbReference>
<keyword evidence="4" id="KW-1185">Reference proteome</keyword>
<evidence type="ECO:0000313" key="3">
    <source>
        <dbReference type="EMBL" id="KAF2239472.1"/>
    </source>
</evidence>
<dbReference type="GO" id="GO:0000147">
    <property type="term" value="P:actin cortical patch assembly"/>
    <property type="evidence" value="ECO:0007669"/>
    <property type="project" value="TreeGrafter"/>
</dbReference>
<feature type="compositionally biased region" description="Pro residues" evidence="1">
    <location>
        <begin position="424"/>
        <end position="434"/>
    </location>
</feature>
<accession>A0A6A6HNM6</accession>
<evidence type="ECO:0000256" key="1">
    <source>
        <dbReference type="SAM" id="MobiDB-lite"/>
    </source>
</evidence>
<dbReference type="OrthoDB" id="445362at2759"/>
<protein>
    <recommendedName>
        <fullName evidence="2">SPIN90/Ldb17 leucine-rich domain-containing protein</fullName>
    </recommendedName>
</protein>
<dbReference type="Proteomes" id="UP000800092">
    <property type="component" value="Unassembled WGS sequence"/>
</dbReference>
<name>A0A6A6HNM6_VIRVR</name>
<dbReference type="GO" id="GO:0071933">
    <property type="term" value="F:Arp2/3 complex binding"/>
    <property type="evidence" value="ECO:0007669"/>
    <property type="project" value="TreeGrafter"/>
</dbReference>
<gene>
    <name evidence="3" type="ORF">EV356DRAFT_572278</name>
</gene>
<feature type="region of interest" description="Disordered" evidence="1">
    <location>
        <begin position="366"/>
        <end position="445"/>
    </location>
</feature>
<organism evidence="3 4">
    <name type="scientific">Viridothelium virens</name>
    <name type="common">Speckled blister lichen</name>
    <name type="synonym">Trypethelium virens</name>
    <dbReference type="NCBI Taxonomy" id="1048519"/>
    <lineage>
        <taxon>Eukaryota</taxon>
        <taxon>Fungi</taxon>
        <taxon>Dikarya</taxon>
        <taxon>Ascomycota</taxon>
        <taxon>Pezizomycotina</taxon>
        <taxon>Dothideomycetes</taxon>
        <taxon>Dothideomycetes incertae sedis</taxon>
        <taxon>Trypetheliales</taxon>
        <taxon>Trypetheliaceae</taxon>
        <taxon>Viridothelium</taxon>
    </lineage>
</organism>
<dbReference type="GO" id="GO:0051666">
    <property type="term" value="P:actin cortical patch localization"/>
    <property type="evidence" value="ECO:0007669"/>
    <property type="project" value="TreeGrafter"/>
</dbReference>